<feature type="transmembrane region" description="Helical" evidence="4">
    <location>
        <begin position="323"/>
        <end position="350"/>
    </location>
</feature>
<reference evidence="6 7" key="2">
    <citation type="submission" date="2023-12" db="EMBL/GenBank/DDBJ databases">
        <authorList>
            <consortium name="Cladostephus spongiosus"/>
            <person name="Lorente B."/>
            <person name="Cabral C."/>
            <person name="Frias J."/>
            <person name="Faria J."/>
            <person name="Toubarro D."/>
        </authorList>
    </citation>
    <scope>NUCLEOTIDE SEQUENCE [LARGE SCALE GENOMIC DNA]</scope>
    <source>
        <strain evidence="6 7">ZMCS4</strain>
    </source>
</reference>
<protein>
    <submittedName>
        <fullName evidence="6">Glycosyltransferase</fullName>
        <ecNumber evidence="6">2.4.-.-</ecNumber>
    </submittedName>
</protein>
<dbReference type="SUPFAM" id="SSF53448">
    <property type="entry name" value="Nucleotide-diphospho-sugar transferases"/>
    <property type="match status" value="1"/>
</dbReference>
<dbReference type="InterPro" id="IPR001173">
    <property type="entry name" value="Glyco_trans_2-like"/>
</dbReference>
<name>A0ABU7G616_9ALTE</name>
<evidence type="ECO:0000313" key="6">
    <source>
        <dbReference type="EMBL" id="MEE1674753.1"/>
    </source>
</evidence>
<dbReference type="PANTHER" id="PTHR43630:SF1">
    <property type="entry name" value="POLY-BETA-1,6-N-ACETYL-D-GLUCOSAMINE SYNTHASE"/>
    <property type="match status" value="1"/>
</dbReference>
<evidence type="ECO:0000256" key="2">
    <source>
        <dbReference type="ARBA" id="ARBA00022676"/>
    </source>
</evidence>
<dbReference type="Gene3D" id="3.90.550.10">
    <property type="entry name" value="Spore Coat Polysaccharide Biosynthesis Protein SpsA, Chain A"/>
    <property type="match status" value="1"/>
</dbReference>
<evidence type="ECO:0000256" key="1">
    <source>
        <dbReference type="ARBA" id="ARBA00006739"/>
    </source>
</evidence>
<keyword evidence="4" id="KW-1133">Transmembrane helix</keyword>
<keyword evidence="7" id="KW-1185">Reference proteome</keyword>
<dbReference type="CDD" id="cd06423">
    <property type="entry name" value="CESA_like"/>
    <property type="match status" value="1"/>
</dbReference>
<comment type="caution">
    <text evidence="6">The sequence shown here is derived from an EMBL/GenBank/DDBJ whole genome shotgun (WGS) entry which is preliminary data.</text>
</comment>
<organism evidence="6 7">
    <name type="scientific">Agarivorans aestuarii</name>
    <dbReference type="NCBI Taxonomy" id="1563703"/>
    <lineage>
        <taxon>Bacteria</taxon>
        <taxon>Pseudomonadati</taxon>
        <taxon>Pseudomonadota</taxon>
        <taxon>Gammaproteobacteria</taxon>
        <taxon>Alteromonadales</taxon>
        <taxon>Alteromonadaceae</taxon>
        <taxon>Agarivorans</taxon>
    </lineage>
</organism>
<dbReference type="Proteomes" id="UP001310248">
    <property type="component" value="Unassembled WGS sequence"/>
</dbReference>
<dbReference type="EMBL" id="JAYDYW010000009">
    <property type="protein sequence ID" value="MEE1674753.1"/>
    <property type="molecule type" value="Genomic_DNA"/>
</dbReference>
<sequence length="441" mass="50094">MNELFDGLSYLVHVQLAMLGGNIDLLLYQLPIFLLLELPLAWLVLLGIIMWHRKQVPVELKRAPKVSCVVTCYSEGEAVFSTIQTLCEQVYPGEIEIIPIIDGASINIETLIAAKQAQSIMPSYPRRQLLVLPKWQRGGRVSSLNAGLNIASGELVLALDGDTSFDNDMVAHIVKEFEDPNVPAVGGALRVRNQAKSSASRMQSLEYMISIQAGKTGMAHWNLINNISGAFGAFRKDFIKQIGGWDTHTAEDLDLTLRIKQYLARHPQMRIPFATLAIGHTDAPESWSELFNQRLRWDGDLIFLFLRKHRASLSPRLTGYKTFLFNLVYGLIQNTVLPLVVVLYNLYLLLFYPLTYVLASLSMLYVFYLALALLYFSFFLLFVSERKRQDLKMLPWLLLYPGYGLLMRCFTSAAVLNEVLRRGHEETSMAPWWVLKRGKKF</sequence>
<reference evidence="7" key="1">
    <citation type="submission" date="2023-07" db="EMBL/GenBank/DDBJ databases">
        <title>Draft genome sequence of Agarivorans aestuarii strain ZMCS4, a CAZymes producing bacteria isolated from the marine brown algae Clodostephus spongiosus.</title>
        <authorList>
            <person name="Lorente B."/>
            <person name="Cabral C."/>
            <person name="Frias J."/>
            <person name="Faria J."/>
            <person name="Toubarro D."/>
        </authorList>
    </citation>
    <scope>NUCLEOTIDE SEQUENCE [LARGE SCALE GENOMIC DNA]</scope>
    <source>
        <strain evidence="7">ZMCS4</strain>
    </source>
</reference>
<dbReference type="EC" id="2.4.-.-" evidence="6"/>
<keyword evidence="4" id="KW-0472">Membrane</keyword>
<feature type="domain" description="Glycosyltransferase 2-like" evidence="5">
    <location>
        <begin position="156"/>
        <end position="375"/>
    </location>
</feature>
<proteinExistence type="inferred from homology"/>
<keyword evidence="3 6" id="KW-0808">Transferase</keyword>
<dbReference type="PANTHER" id="PTHR43630">
    <property type="entry name" value="POLY-BETA-1,6-N-ACETYL-D-GLUCOSAMINE SYNTHASE"/>
    <property type="match status" value="1"/>
</dbReference>
<feature type="transmembrane region" description="Helical" evidence="4">
    <location>
        <begin position="26"/>
        <end position="51"/>
    </location>
</feature>
<keyword evidence="4" id="KW-0812">Transmembrane</keyword>
<evidence type="ECO:0000313" key="7">
    <source>
        <dbReference type="Proteomes" id="UP001310248"/>
    </source>
</evidence>
<feature type="transmembrane region" description="Helical" evidence="4">
    <location>
        <begin position="356"/>
        <end position="382"/>
    </location>
</feature>
<dbReference type="Pfam" id="PF13632">
    <property type="entry name" value="Glyco_trans_2_3"/>
    <property type="match status" value="1"/>
</dbReference>
<accession>A0ABU7G616</accession>
<dbReference type="GO" id="GO:0016757">
    <property type="term" value="F:glycosyltransferase activity"/>
    <property type="evidence" value="ECO:0007669"/>
    <property type="project" value="UniProtKB-KW"/>
</dbReference>
<evidence type="ECO:0000259" key="5">
    <source>
        <dbReference type="Pfam" id="PF13632"/>
    </source>
</evidence>
<dbReference type="RefSeq" id="WP_329775800.1">
    <property type="nucleotide sequence ID" value="NZ_JAYDYW010000009.1"/>
</dbReference>
<dbReference type="InterPro" id="IPR029044">
    <property type="entry name" value="Nucleotide-diphossugar_trans"/>
</dbReference>
<evidence type="ECO:0000256" key="3">
    <source>
        <dbReference type="ARBA" id="ARBA00022679"/>
    </source>
</evidence>
<keyword evidence="2 6" id="KW-0328">Glycosyltransferase</keyword>
<gene>
    <name evidence="6" type="ORF">SNR37_004197</name>
</gene>
<comment type="similarity">
    <text evidence="1">Belongs to the glycosyltransferase 2 family.</text>
</comment>
<evidence type="ECO:0000256" key="4">
    <source>
        <dbReference type="SAM" id="Phobius"/>
    </source>
</evidence>